<keyword evidence="7" id="KW-0411">Iron-sulfur</keyword>
<keyword evidence="3" id="KW-0479">Metal-binding</keyword>
<dbReference type="Proteomes" id="UP000070612">
    <property type="component" value="Unassembled WGS sequence"/>
</dbReference>
<dbReference type="PROSITE" id="PS51379">
    <property type="entry name" value="4FE4S_FER_2"/>
    <property type="match status" value="2"/>
</dbReference>
<evidence type="ECO:0000256" key="7">
    <source>
        <dbReference type="ARBA" id="ARBA00023014"/>
    </source>
</evidence>
<name>A0A132PSP4_9MYCO</name>
<evidence type="ECO:0000313" key="11">
    <source>
        <dbReference type="Proteomes" id="UP000070612"/>
    </source>
</evidence>
<sequence>MIEIVSSTACIACDICVKVCPTDVFDRGADGIPVIARQSDCQTCFMCEAYCPTDALYVSPVSVPVEPGSPHASEDAVSRAGLFGDYRELVGWGRGRTPGSRRDQNPVLTSVPPLPEARLPVPAAVVNSPWNHPTR</sequence>
<dbReference type="PANTHER" id="PTHR43687:SF6">
    <property type="entry name" value="L-ASPARTATE SEMIALDEHYDE SULFURTRANSFERASE IRON-SULFUR SUBUNIT"/>
    <property type="match status" value="1"/>
</dbReference>
<dbReference type="GO" id="GO:0051539">
    <property type="term" value="F:4 iron, 4 sulfur cluster binding"/>
    <property type="evidence" value="ECO:0007669"/>
    <property type="project" value="UniProtKB-KW"/>
</dbReference>
<evidence type="ECO:0000313" key="10">
    <source>
        <dbReference type="EMBL" id="KWX25366.1"/>
    </source>
</evidence>
<gene>
    <name evidence="10" type="ORF">AFM11_03565</name>
</gene>
<dbReference type="PANTHER" id="PTHR43687">
    <property type="entry name" value="ADENYLYLSULFATE REDUCTASE, BETA SUBUNIT"/>
    <property type="match status" value="1"/>
</dbReference>
<organism evidence="10 11">
    <name type="scientific">Mycolicibacterium wolinskyi</name>
    <dbReference type="NCBI Taxonomy" id="59750"/>
    <lineage>
        <taxon>Bacteria</taxon>
        <taxon>Bacillati</taxon>
        <taxon>Actinomycetota</taxon>
        <taxon>Actinomycetes</taxon>
        <taxon>Mycobacteriales</taxon>
        <taxon>Mycobacteriaceae</taxon>
        <taxon>Mycolicibacterium</taxon>
    </lineage>
</organism>
<accession>A0A132PSP4</accession>
<dbReference type="Gene3D" id="3.30.70.20">
    <property type="match status" value="1"/>
</dbReference>
<dbReference type="SUPFAM" id="SSF54862">
    <property type="entry name" value="4Fe-4S ferredoxins"/>
    <property type="match status" value="1"/>
</dbReference>
<keyword evidence="4" id="KW-0677">Repeat</keyword>
<dbReference type="InterPro" id="IPR017900">
    <property type="entry name" value="4Fe4S_Fe_S_CS"/>
</dbReference>
<dbReference type="InterPro" id="IPR050572">
    <property type="entry name" value="Fe-S_Ferredoxin"/>
</dbReference>
<evidence type="ECO:0000256" key="3">
    <source>
        <dbReference type="ARBA" id="ARBA00022723"/>
    </source>
</evidence>
<protein>
    <submittedName>
        <fullName evidence="10">4Fe-4S ferredoxin</fullName>
    </submittedName>
</protein>
<comment type="caution">
    <text evidence="10">The sequence shown here is derived from an EMBL/GenBank/DDBJ whole genome shotgun (WGS) entry which is preliminary data.</text>
</comment>
<dbReference type="GO" id="GO:0046872">
    <property type="term" value="F:metal ion binding"/>
    <property type="evidence" value="ECO:0007669"/>
    <property type="project" value="UniProtKB-KW"/>
</dbReference>
<keyword evidence="6" id="KW-0408">Iron</keyword>
<proteinExistence type="predicted"/>
<evidence type="ECO:0000256" key="8">
    <source>
        <dbReference type="SAM" id="MobiDB-lite"/>
    </source>
</evidence>
<evidence type="ECO:0000256" key="4">
    <source>
        <dbReference type="ARBA" id="ARBA00022737"/>
    </source>
</evidence>
<keyword evidence="2" id="KW-0004">4Fe-4S</keyword>
<evidence type="ECO:0000259" key="9">
    <source>
        <dbReference type="PROSITE" id="PS51379"/>
    </source>
</evidence>
<evidence type="ECO:0000256" key="2">
    <source>
        <dbReference type="ARBA" id="ARBA00022485"/>
    </source>
</evidence>
<dbReference type="STRING" id="59750.AWC31_21590"/>
<dbReference type="EMBL" id="LGTW01000002">
    <property type="protein sequence ID" value="KWX25366.1"/>
    <property type="molecule type" value="Genomic_DNA"/>
</dbReference>
<feature type="domain" description="4Fe-4S ferredoxin-type" evidence="9">
    <location>
        <begin position="1"/>
        <end position="30"/>
    </location>
</feature>
<reference evidence="10 11" key="1">
    <citation type="submission" date="2015-07" db="EMBL/GenBank/DDBJ databases">
        <title>A draft genome sequence of Mycobacterium wolinskyi.</title>
        <authorList>
            <person name="de Man T.J."/>
            <person name="Perry K.A."/>
            <person name="Coulliette A.D."/>
            <person name="Jensen B."/>
            <person name="Toney N.C."/>
            <person name="Limbago B.M."/>
            <person name="Noble-Wang J."/>
        </authorList>
    </citation>
    <scope>NUCLEOTIDE SEQUENCE [LARGE SCALE GENOMIC DNA]</scope>
    <source>
        <strain evidence="10 11">CDC_01</strain>
    </source>
</reference>
<keyword evidence="1" id="KW-0813">Transport</keyword>
<evidence type="ECO:0000256" key="5">
    <source>
        <dbReference type="ARBA" id="ARBA00022982"/>
    </source>
</evidence>
<evidence type="ECO:0000256" key="6">
    <source>
        <dbReference type="ARBA" id="ARBA00023004"/>
    </source>
</evidence>
<dbReference type="Pfam" id="PF13187">
    <property type="entry name" value="Fer4_9"/>
    <property type="match status" value="1"/>
</dbReference>
<dbReference type="PROSITE" id="PS00198">
    <property type="entry name" value="4FE4S_FER_1"/>
    <property type="match status" value="2"/>
</dbReference>
<dbReference type="PATRIC" id="fig|59750.3.peg.2588"/>
<evidence type="ECO:0000256" key="1">
    <source>
        <dbReference type="ARBA" id="ARBA00022448"/>
    </source>
</evidence>
<feature type="region of interest" description="Disordered" evidence="8">
    <location>
        <begin position="94"/>
        <end position="113"/>
    </location>
</feature>
<dbReference type="RefSeq" id="WP_067844083.1">
    <property type="nucleotide sequence ID" value="NZ_LGTW01000002.1"/>
</dbReference>
<keyword evidence="11" id="KW-1185">Reference proteome</keyword>
<keyword evidence="5" id="KW-0249">Electron transport</keyword>
<dbReference type="InterPro" id="IPR017896">
    <property type="entry name" value="4Fe4S_Fe-S-bd"/>
</dbReference>
<dbReference type="AlphaFoldDB" id="A0A132PSP4"/>
<feature type="domain" description="4Fe-4S ferredoxin-type" evidence="9">
    <location>
        <begin position="31"/>
        <end position="61"/>
    </location>
</feature>